<evidence type="ECO:0000313" key="2">
    <source>
        <dbReference type="EMBL" id="MCQ4925191.1"/>
    </source>
</evidence>
<gene>
    <name evidence="2" type="ORF">NE686_18960</name>
</gene>
<keyword evidence="1" id="KW-0472">Membrane</keyword>
<evidence type="ECO:0000313" key="3">
    <source>
        <dbReference type="Proteomes" id="UP001524478"/>
    </source>
</evidence>
<feature type="transmembrane region" description="Helical" evidence="1">
    <location>
        <begin position="63"/>
        <end position="83"/>
    </location>
</feature>
<keyword evidence="1" id="KW-0812">Transmembrane</keyword>
<keyword evidence="3" id="KW-1185">Reference proteome</keyword>
<name>A0ABT1SFC8_9FIRM</name>
<protein>
    <submittedName>
        <fullName evidence="2">Uncharacterized protein</fullName>
    </submittedName>
</protein>
<feature type="transmembrane region" description="Helical" evidence="1">
    <location>
        <begin position="6"/>
        <end position="23"/>
    </location>
</feature>
<dbReference type="RefSeq" id="WP_256312747.1">
    <property type="nucleotide sequence ID" value="NZ_JANGAC010000019.1"/>
</dbReference>
<keyword evidence="1" id="KW-1133">Transmembrane helix</keyword>
<reference evidence="2 3" key="1">
    <citation type="submission" date="2022-06" db="EMBL/GenBank/DDBJ databases">
        <title>Isolation of gut microbiota from human fecal samples.</title>
        <authorList>
            <person name="Pamer E.G."/>
            <person name="Barat B."/>
            <person name="Waligurski E."/>
            <person name="Medina S."/>
            <person name="Paddock L."/>
            <person name="Mostad J."/>
        </authorList>
    </citation>
    <scope>NUCLEOTIDE SEQUENCE [LARGE SCALE GENOMIC DNA]</scope>
    <source>
        <strain evidence="2 3">DFI.7.95</strain>
    </source>
</reference>
<evidence type="ECO:0000256" key="1">
    <source>
        <dbReference type="SAM" id="Phobius"/>
    </source>
</evidence>
<dbReference type="EMBL" id="JANGAC010000019">
    <property type="protein sequence ID" value="MCQ4925191.1"/>
    <property type="molecule type" value="Genomic_DNA"/>
</dbReference>
<proteinExistence type="predicted"/>
<organism evidence="2 3">
    <name type="scientific">Tissierella carlieri</name>
    <dbReference type="NCBI Taxonomy" id="689904"/>
    <lineage>
        <taxon>Bacteria</taxon>
        <taxon>Bacillati</taxon>
        <taxon>Bacillota</taxon>
        <taxon>Tissierellia</taxon>
        <taxon>Tissierellales</taxon>
        <taxon>Tissierellaceae</taxon>
        <taxon>Tissierella</taxon>
    </lineage>
</organism>
<accession>A0ABT1SFC8</accession>
<feature type="transmembrane region" description="Helical" evidence="1">
    <location>
        <begin position="30"/>
        <end position="51"/>
    </location>
</feature>
<comment type="caution">
    <text evidence="2">The sequence shown here is derived from an EMBL/GenBank/DDBJ whole genome shotgun (WGS) entry which is preliminary data.</text>
</comment>
<dbReference type="Proteomes" id="UP001524478">
    <property type="component" value="Unassembled WGS sequence"/>
</dbReference>
<sequence>MDKLIMILLVSMTIGVLYSYVATKFTMNKLILYLPSYIGIILIVYMFTLYSPENTGFADLARIISVMLLLSMIIGNTFSGLIIDRKRKRQN</sequence>